<keyword evidence="2" id="KW-1185">Reference proteome</keyword>
<evidence type="ECO:0000313" key="1">
    <source>
        <dbReference type="EMBL" id="KIL67296.1"/>
    </source>
</evidence>
<name>A0A0C2XCY2_AMAMK</name>
<organism evidence="1 2">
    <name type="scientific">Amanita muscaria (strain Koide BX008)</name>
    <dbReference type="NCBI Taxonomy" id="946122"/>
    <lineage>
        <taxon>Eukaryota</taxon>
        <taxon>Fungi</taxon>
        <taxon>Dikarya</taxon>
        <taxon>Basidiomycota</taxon>
        <taxon>Agaricomycotina</taxon>
        <taxon>Agaricomycetes</taxon>
        <taxon>Agaricomycetidae</taxon>
        <taxon>Agaricales</taxon>
        <taxon>Pluteineae</taxon>
        <taxon>Amanitaceae</taxon>
        <taxon>Amanita</taxon>
    </lineage>
</organism>
<dbReference type="EMBL" id="KN818232">
    <property type="protein sequence ID" value="KIL67296.1"/>
    <property type="molecule type" value="Genomic_DNA"/>
</dbReference>
<evidence type="ECO:0000313" key="2">
    <source>
        <dbReference type="Proteomes" id="UP000054549"/>
    </source>
</evidence>
<proteinExistence type="predicted"/>
<dbReference type="InParanoid" id="A0A0C2XCY2"/>
<gene>
    <name evidence="1" type="ORF">M378DRAFT_159703</name>
</gene>
<dbReference type="HOGENOM" id="CLU_3049808_0_0_1"/>
<protein>
    <submittedName>
        <fullName evidence="1">Uncharacterized protein</fullName>
    </submittedName>
</protein>
<accession>A0A0C2XCY2</accession>
<dbReference type="AlphaFoldDB" id="A0A0C2XCY2"/>
<reference evidence="1 2" key="1">
    <citation type="submission" date="2014-04" db="EMBL/GenBank/DDBJ databases">
        <title>Evolutionary Origins and Diversification of the Mycorrhizal Mutualists.</title>
        <authorList>
            <consortium name="DOE Joint Genome Institute"/>
            <consortium name="Mycorrhizal Genomics Consortium"/>
            <person name="Kohler A."/>
            <person name="Kuo A."/>
            <person name="Nagy L.G."/>
            <person name="Floudas D."/>
            <person name="Copeland A."/>
            <person name="Barry K.W."/>
            <person name="Cichocki N."/>
            <person name="Veneault-Fourrey C."/>
            <person name="LaButti K."/>
            <person name="Lindquist E.A."/>
            <person name="Lipzen A."/>
            <person name="Lundell T."/>
            <person name="Morin E."/>
            <person name="Murat C."/>
            <person name="Riley R."/>
            <person name="Ohm R."/>
            <person name="Sun H."/>
            <person name="Tunlid A."/>
            <person name="Henrissat B."/>
            <person name="Grigoriev I.V."/>
            <person name="Hibbett D.S."/>
            <person name="Martin F."/>
        </authorList>
    </citation>
    <scope>NUCLEOTIDE SEQUENCE [LARGE SCALE GENOMIC DNA]</scope>
    <source>
        <strain evidence="1 2">Koide BX008</strain>
    </source>
</reference>
<dbReference type="Proteomes" id="UP000054549">
    <property type="component" value="Unassembled WGS sequence"/>
</dbReference>
<sequence length="54" mass="5890">MSHLSNATSFSVASAIRVIEEAPLSHTSYRTNGTTYGPTATNLQVKTFQDAFRL</sequence>